<accession>A0ABQ6HCS5</accession>
<name>A0ABQ6HCS5_9GAMM</name>
<reference evidence="1 2" key="1">
    <citation type="submission" date="2023-03" db="EMBL/GenBank/DDBJ databases">
        <title>Thalassotalea loyana LMG 22536T draft genome sequence.</title>
        <authorList>
            <person name="Sawabe T."/>
        </authorList>
    </citation>
    <scope>NUCLEOTIDE SEQUENCE [LARGE SCALE GENOMIC DNA]</scope>
    <source>
        <strain evidence="1 2">LMG 22536</strain>
    </source>
</reference>
<evidence type="ECO:0000313" key="2">
    <source>
        <dbReference type="Proteomes" id="UP001157134"/>
    </source>
</evidence>
<dbReference type="RefSeq" id="WP_284296107.1">
    <property type="nucleotide sequence ID" value="NZ_BSSV01000001.1"/>
</dbReference>
<keyword evidence="2" id="KW-1185">Reference proteome</keyword>
<sequence length="154" mass="17992">MKRESLPESLNIDDFEIVSGESALCIAHNWLATFCPSRTSFKGISRHKSYVWDEMNSELENKKAIEQYEKHEAPTYILMEDSFGQDEKVLYIIHEKPNNTQLQDFHVFPKNLAWTMAFTHEDGWIGPKFSKNKNYEKLNQKNVKAMRAISGNYI</sequence>
<comment type="caution">
    <text evidence="1">The sequence shown here is derived from an EMBL/GenBank/DDBJ whole genome shotgun (WGS) entry which is preliminary data.</text>
</comment>
<protein>
    <submittedName>
        <fullName evidence="1">Uncharacterized protein</fullName>
    </submittedName>
</protein>
<proteinExistence type="predicted"/>
<dbReference type="EMBL" id="BSSV01000001">
    <property type="protein sequence ID" value="GLX84520.1"/>
    <property type="molecule type" value="Genomic_DNA"/>
</dbReference>
<organism evidence="1 2">
    <name type="scientific">Thalassotalea loyana</name>
    <dbReference type="NCBI Taxonomy" id="280483"/>
    <lineage>
        <taxon>Bacteria</taxon>
        <taxon>Pseudomonadati</taxon>
        <taxon>Pseudomonadota</taxon>
        <taxon>Gammaproteobacteria</taxon>
        <taxon>Alteromonadales</taxon>
        <taxon>Colwelliaceae</taxon>
        <taxon>Thalassotalea</taxon>
    </lineage>
</organism>
<dbReference type="Proteomes" id="UP001157134">
    <property type="component" value="Unassembled WGS sequence"/>
</dbReference>
<evidence type="ECO:0000313" key="1">
    <source>
        <dbReference type="EMBL" id="GLX84520.1"/>
    </source>
</evidence>
<gene>
    <name evidence="1" type="ORF">tloyanaT_07720</name>
</gene>